<feature type="region of interest" description="Disordered" evidence="1">
    <location>
        <begin position="1"/>
        <end position="21"/>
    </location>
</feature>
<dbReference type="RefSeq" id="WP_386842967.1">
    <property type="nucleotide sequence ID" value="NZ_JBHUMK010000012.1"/>
</dbReference>
<evidence type="ECO:0000313" key="3">
    <source>
        <dbReference type="Proteomes" id="UP001597475"/>
    </source>
</evidence>
<name>A0ABW5P2V8_9DEIO</name>
<comment type="caution">
    <text evidence="2">The sequence shown here is derived from an EMBL/GenBank/DDBJ whole genome shotgun (WGS) entry which is preliminary data.</text>
</comment>
<evidence type="ECO:0000313" key="2">
    <source>
        <dbReference type="EMBL" id="MFD2608442.1"/>
    </source>
</evidence>
<sequence>MADPDLTPELTRGGQGLTGLVPPEAAQAFSAGDDRMTITLLARARDLHAPGSVAWAALERLTGLVLIHILREVEGTFALERADAVLEAAGAAFPTLAWLELEGPEPEGAGGANGPG</sequence>
<accession>A0ABW5P2V8</accession>
<dbReference type="Proteomes" id="UP001597475">
    <property type="component" value="Unassembled WGS sequence"/>
</dbReference>
<evidence type="ECO:0000256" key="1">
    <source>
        <dbReference type="SAM" id="MobiDB-lite"/>
    </source>
</evidence>
<dbReference type="EMBL" id="JBHUMK010000012">
    <property type="protein sequence ID" value="MFD2608442.1"/>
    <property type="molecule type" value="Genomic_DNA"/>
</dbReference>
<keyword evidence="3" id="KW-1185">Reference proteome</keyword>
<protein>
    <submittedName>
        <fullName evidence="2">Uncharacterized protein</fullName>
    </submittedName>
</protein>
<organism evidence="2 3">
    <name type="scientific">Deinococcus taklimakanensis</name>
    <dbReference type="NCBI Taxonomy" id="536443"/>
    <lineage>
        <taxon>Bacteria</taxon>
        <taxon>Thermotogati</taxon>
        <taxon>Deinococcota</taxon>
        <taxon>Deinococci</taxon>
        <taxon>Deinococcales</taxon>
        <taxon>Deinococcaceae</taxon>
        <taxon>Deinococcus</taxon>
    </lineage>
</organism>
<proteinExistence type="predicted"/>
<gene>
    <name evidence="2" type="ORF">ACFSR9_03185</name>
</gene>
<reference evidence="3" key="1">
    <citation type="journal article" date="2019" name="Int. J. Syst. Evol. Microbiol.">
        <title>The Global Catalogue of Microorganisms (GCM) 10K type strain sequencing project: providing services to taxonomists for standard genome sequencing and annotation.</title>
        <authorList>
            <consortium name="The Broad Institute Genomics Platform"/>
            <consortium name="The Broad Institute Genome Sequencing Center for Infectious Disease"/>
            <person name="Wu L."/>
            <person name="Ma J."/>
        </authorList>
    </citation>
    <scope>NUCLEOTIDE SEQUENCE [LARGE SCALE GENOMIC DNA]</scope>
    <source>
        <strain evidence="3">KCTC 33842</strain>
    </source>
</reference>